<protein>
    <submittedName>
        <fullName evidence="5">RND family efflux transporter MFP subunit</fullName>
    </submittedName>
</protein>
<accession>A0A328ZSM2</accession>
<keyword evidence="2" id="KW-0175">Coiled coil</keyword>
<evidence type="ECO:0000313" key="5">
    <source>
        <dbReference type="EMBL" id="RAR85276.1"/>
    </source>
</evidence>
<dbReference type="AlphaFoldDB" id="A0A328ZSM2"/>
<dbReference type="Gene3D" id="2.40.420.20">
    <property type="match status" value="1"/>
</dbReference>
<comment type="similarity">
    <text evidence="1">Belongs to the membrane fusion protein (MFP) (TC 8.A.1) family.</text>
</comment>
<evidence type="ECO:0000259" key="4">
    <source>
        <dbReference type="Pfam" id="PF25954"/>
    </source>
</evidence>
<dbReference type="Proteomes" id="UP000248856">
    <property type="component" value="Unassembled WGS sequence"/>
</dbReference>
<organism evidence="5 6">
    <name type="scientific">Paracidovorax anthurii</name>
    <dbReference type="NCBI Taxonomy" id="78229"/>
    <lineage>
        <taxon>Bacteria</taxon>
        <taxon>Pseudomonadati</taxon>
        <taxon>Pseudomonadota</taxon>
        <taxon>Betaproteobacteria</taxon>
        <taxon>Burkholderiales</taxon>
        <taxon>Comamonadaceae</taxon>
        <taxon>Paracidovorax</taxon>
    </lineage>
</organism>
<evidence type="ECO:0000256" key="2">
    <source>
        <dbReference type="SAM" id="Coils"/>
    </source>
</evidence>
<dbReference type="SUPFAM" id="SSF111369">
    <property type="entry name" value="HlyD-like secretion proteins"/>
    <property type="match status" value="1"/>
</dbReference>
<evidence type="ECO:0000259" key="3">
    <source>
        <dbReference type="Pfam" id="PF25917"/>
    </source>
</evidence>
<reference evidence="5 6" key="1">
    <citation type="submission" date="2018-06" db="EMBL/GenBank/DDBJ databases">
        <title>Genomic Encyclopedia of Archaeal and Bacterial Type Strains, Phase II (KMG-II): from individual species to whole genera.</title>
        <authorList>
            <person name="Goeker M."/>
        </authorList>
    </citation>
    <scope>NUCLEOTIDE SEQUENCE [LARGE SCALE GENOMIC DNA]</scope>
    <source>
        <strain evidence="5 6">CFPB 3232</strain>
    </source>
</reference>
<dbReference type="Gene3D" id="1.10.287.470">
    <property type="entry name" value="Helix hairpin bin"/>
    <property type="match status" value="1"/>
</dbReference>
<dbReference type="Gene3D" id="2.40.50.100">
    <property type="match status" value="1"/>
</dbReference>
<dbReference type="Pfam" id="PF25954">
    <property type="entry name" value="Beta-barrel_RND_2"/>
    <property type="match status" value="1"/>
</dbReference>
<dbReference type="PANTHER" id="PTHR30469:SF38">
    <property type="entry name" value="HLYD FAMILY SECRETION PROTEIN"/>
    <property type="match status" value="1"/>
</dbReference>
<dbReference type="EMBL" id="QLTA01000006">
    <property type="protein sequence ID" value="RAR85276.1"/>
    <property type="molecule type" value="Genomic_DNA"/>
</dbReference>
<name>A0A328ZSM2_9BURK</name>
<dbReference type="InterPro" id="IPR006143">
    <property type="entry name" value="RND_pump_MFP"/>
</dbReference>
<comment type="caution">
    <text evidence="5">The sequence shown here is derived from an EMBL/GenBank/DDBJ whole genome shotgun (WGS) entry which is preliminary data.</text>
</comment>
<evidence type="ECO:0000313" key="6">
    <source>
        <dbReference type="Proteomes" id="UP000248856"/>
    </source>
</evidence>
<sequence length="417" mass="43470">MLPLAPLPQSAPPLQHQPLCGAFSWVRPLRSAARWAAVATAIAAVAACSKQEPPPEPVRAVKLLTVGTGPLHTQLEYAGEVRARIESRLGFRVAGKIVQRQAEAGQRVQAGQVLAQLDPRDYQLSADAARAQVASALTQRDLAAADYQRFSALKAQNFISGAELDRRSATLKAAEASLDQARAQLASQGNQAAYTRLVADAAGVITGIDAEPGQVVAAGAPVVRIAQDGPRDVVFAVPEDKIARMRTGQSVSVRTWSAGETLPGRVREVAASADPATRTFQIKVAIESDTPPPLGATAYVIPAALSHEGAQAIKLPTSALRQEGQQTAVWVYEPASGSVRSQVVQIATADGNEAVVASGLTPGMQVVAAGVHVLSPGQKVLVYQPKDFHVVDKSTQSATNNIANPTASAPTAAASAR</sequence>
<proteinExistence type="inferred from homology"/>
<dbReference type="OrthoDB" id="9806939at2"/>
<evidence type="ECO:0000256" key="1">
    <source>
        <dbReference type="ARBA" id="ARBA00009477"/>
    </source>
</evidence>
<gene>
    <name evidence="5" type="ORF">AX018_100658</name>
</gene>
<dbReference type="GO" id="GO:0015562">
    <property type="term" value="F:efflux transmembrane transporter activity"/>
    <property type="evidence" value="ECO:0007669"/>
    <property type="project" value="TreeGrafter"/>
</dbReference>
<dbReference type="PANTHER" id="PTHR30469">
    <property type="entry name" value="MULTIDRUG RESISTANCE PROTEIN MDTA"/>
    <property type="match status" value="1"/>
</dbReference>
<dbReference type="NCBIfam" id="TIGR01730">
    <property type="entry name" value="RND_mfp"/>
    <property type="match status" value="1"/>
</dbReference>
<feature type="domain" description="Multidrug resistance protein MdtA-like barrel-sandwich hybrid" evidence="3">
    <location>
        <begin position="91"/>
        <end position="221"/>
    </location>
</feature>
<dbReference type="Gene3D" id="2.40.30.170">
    <property type="match status" value="1"/>
</dbReference>
<keyword evidence="6" id="KW-1185">Reference proteome</keyword>
<feature type="domain" description="CusB-like beta-barrel" evidence="4">
    <location>
        <begin position="233"/>
        <end position="287"/>
    </location>
</feature>
<dbReference type="GO" id="GO:1990281">
    <property type="term" value="C:efflux pump complex"/>
    <property type="evidence" value="ECO:0007669"/>
    <property type="project" value="TreeGrafter"/>
</dbReference>
<dbReference type="InterPro" id="IPR058792">
    <property type="entry name" value="Beta-barrel_RND_2"/>
</dbReference>
<dbReference type="Pfam" id="PF25917">
    <property type="entry name" value="BSH_RND"/>
    <property type="match status" value="1"/>
</dbReference>
<feature type="coiled-coil region" evidence="2">
    <location>
        <begin position="164"/>
        <end position="191"/>
    </location>
</feature>
<dbReference type="RefSeq" id="WP_111876174.1">
    <property type="nucleotide sequence ID" value="NZ_CBCSGC010000013.1"/>
</dbReference>
<dbReference type="InterPro" id="IPR058625">
    <property type="entry name" value="MdtA-like_BSH"/>
</dbReference>